<sequence length="161" mass="18186">MSTEVITERRTAAAEGDIVVFHIGMRINKWRAVRSWLPVFRAMPPMLRELSRDKESGLLGYRLLFGGPRLPYIVQYWESKEKLLAYAMDAGKAHRPAWTAYNRSARNAGGAVGIWHETYLVPEGRYENVYVNMPEFGLGAAYGTQPVGRRGDRAADRLKAA</sequence>
<dbReference type="EMBL" id="JAAKZW010000054">
    <property type="protein sequence ID" value="NGO77098.1"/>
    <property type="molecule type" value="Genomic_DNA"/>
</dbReference>
<proteinExistence type="predicted"/>
<dbReference type="AlphaFoldDB" id="A0A6G4XI62"/>
<keyword evidence="2" id="KW-1185">Reference proteome</keyword>
<accession>A0A6G4XI62</accession>
<dbReference type="Pfam" id="PF13826">
    <property type="entry name" value="Monooxy_af470-like"/>
    <property type="match status" value="1"/>
</dbReference>
<protein>
    <submittedName>
        <fullName evidence="1">DUF4188 domain-containing protein</fullName>
    </submittedName>
</protein>
<name>A0A6G4XI62_9ACTN</name>
<dbReference type="Proteomes" id="UP000481109">
    <property type="component" value="Unassembled WGS sequence"/>
</dbReference>
<dbReference type="RefSeq" id="WP_165332568.1">
    <property type="nucleotide sequence ID" value="NZ_JAAKZW010000054.1"/>
</dbReference>
<evidence type="ECO:0000313" key="2">
    <source>
        <dbReference type="Proteomes" id="UP000481109"/>
    </source>
</evidence>
<evidence type="ECO:0000313" key="1">
    <source>
        <dbReference type="EMBL" id="NGO77098.1"/>
    </source>
</evidence>
<organism evidence="1 2">
    <name type="scientific">Streptomyces mesophilus</name>
    <dbReference type="NCBI Taxonomy" id="1775132"/>
    <lineage>
        <taxon>Bacteria</taxon>
        <taxon>Bacillati</taxon>
        <taxon>Actinomycetota</taxon>
        <taxon>Actinomycetes</taxon>
        <taxon>Kitasatosporales</taxon>
        <taxon>Streptomycetaceae</taxon>
        <taxon>Streptomyces</taxon>
    </lineage>
</organism>
<dbReference type="InterPro" id="IPR025444">
    <property type="entry name" value="Monooxy_af470"/>
</dbReference>
<gene>
    <name evidence="1" type="ORF">G6045_15735</name>
</gene>
<comment type="caution">
    <text evidence="1">The sequence shown here is derived from an EMBL/GenBank/DDBJ whole genome shotgun (WGS) entry which is preliminary data.</text>
</comment>
<reference evidence="1 2" key="1">
    <citation type="submission" date="2020-02" db="EMBL/GenBank/DDBJ databases">
        <title>Whole-genome analyses of novel actinobacteria.</title>
        <authorList>
            <person name="Sahin N."/>
            <person name="Tokatli A."/>
        </authorList>
    </citation>
    <scope>NUCLEOTIDE SEQUENCE [LARGE SCALE GENOMIC DNA]</scope>
    <source>
        <strain evidence="1 2">YC504</strain>
    </source>
</reference>